<reference evidence="1" key="1">
    <citation type="journal article" date="2020" name="G3 (Bethesda)">
        <title>High-Quality Assemblies for Three Invasive Social Wasps from the &lt;i&gt;Vespula&lt;/i&gt; Genus.</title>
        <authorList>
            <person name="Harrop T.W.R."/>
            <person name="Guhlin J."/>
            <person name="McLaughlin G.M."/>
            <person name="Permina E."/>
            <person name="Stockwell P."/>
            <person name="Gilligan J."/>
            <person name="Le Lec M.F."/>
            <person name="Gruber M.A.M."/>
            <person name="Quinn O."/>
            <person name="Lovegrove M."/>
            <person name="Duncan E.J."/>
            <person name="Remnant E.J."/>
            <person name="Van Eeckhoven J."/>
            <person name="Graham B."/>
            <person name="Knapp R.A."/>
            <person name="Langford K.W."/>
            <person name="Kronenberg Z."/>
            <person name="Press M.O."/>
            <person name="Eacker S.M."/>
            <person name="Wilson-Rankin E.E."/>
            <person name="Purcell J."/>
            <person name="Lester P.J."/>
            <person name="Dearden P.K."/>
        </authorList>
    </citation>
    <scope>NUCLEOTIDE SEQUENCE</scope>
    <source>
        <strain evidence="1">Volc-1</strain>
    </source>
</reference>
<keyword evidence="2" id="KW-1185">Reference proteome</keyword>
<evidence type="ECO:0000313" key="1">
    <source>
        <dbReference type="EMBL" id="KAF7420085.1"/>
    </source>
</evidence>
<sequence>MNIGIRRTKDVRVERTYEYKHYRLKSDLALFHIVNKYVSKLNDRTRKQHEIDADTMRQGFEKSFNNANSQTDHPLKNELNDPPNENCNFLRSKTTTLHQEANLLSSASFIDGEIDASEDEIKRNLLEKSKVTKAATMESLKEVQKSRRILQFSRKLLKLFMLVFSDIGNQKNC</sequence>
<gene>
    <name evidence="1" type="ORF">H0235_010382</name>
</gene>
<dbReference type="Proteomes" id="UP000600918">
    <property type="component" value="Unassembled WGS sequence"/>
</dbReference>
<evidence type="ECO:0000313" key="2">
    <source>
        <dbReference type="Proteomes" id="UP000600918"/>
    </source>
</evidence>
<proteinExistence type="predicted"/>
<organism evidence="1 2">
    <name type="scientific">Vespula pensylvanica</name>
    <name type="common">Western yellow jacket</name>
    <name type="synonym">Wasp</name>
    <dbReference type="NCBI Taxonomy" id="30213"/>
    <lineage>
        <taxon>Eukaryota</taxon>
        <taxon>Metazoa</taxon>
        <taxon>Ecdysozoa</taxon>
        <taxon>Arthropoda</taxon>
        <taxon>Hexapoda</taxon>
        <taxon>Insecta</taxon>
        <taxon>Pterygota</taxon>
        <taxon>Neoptera</taxon>
        <taxon>Endopterygota</taxon>
        <taxon>Hymenoptera</taxon>
        <taxon>Apocrita</taxon>
        <taxon>Aculeata</taxon>
        <taxon>Vespoidea</taxon>
        <taxon>Vespidae</taxon>
        <taxon>Vespinae</taxon>
        <taxon>Vespula</taxon>
    </lineage>
</organism>
<comment type="caution">
    <text evidence="1">The sequence shown here is derived from an EMBL/GenBank/DDBJ whole genome shotgun (WGS) entry which is preliminary data.</text>
</comment>
<protein>
    <submittedName>
        <fullName evidence="1">Uncharacterized protein</fullName>
    </submittedName>
</protein>
<name>A0A834NWY5_VESPE</name>
<accession>A0A834NWY5</accession>
<dbReference type="AlphaFoldDB" id="A0A834NWY5"/>
<dbReference type="EMBL" id="JACSDY010000009">
    <property type="protein sequence ID" value="KAF7420085.1"/>
    <property type="molecule type" value="Genomic_DNA"/>
</dbReference>